<proteinExistence type="predicted"/>
<feature type="transmembrane region" description="Helical" evidence="1">
    <location>
        <begin position="98"/>
        <end position="128"/>
    </location>
</feature>
<dbReference type="Pfam" id="PF12730">
    <property type="entry name" value="ABC2_membrane_4"/>
    <property type="match status" value="1"/>
</dbReference>
<keyword evidence="1" id="KW-0812">Transmembrane</keyword>
<name>A0ABN8GY53_9BACL</name>
<evidence type="ECO:0000256" key="1">
    <source>
        <dbReference type="SAM" id="Phobius"/>
    </source>
</evidence>
<comment type="caution">
    <text evidence="2">The sequence shown here is derived from an EMBL/GenBank/DDBJ whole genome shotgun (WGS) entry which is preliminary data.</text>
</comment>
<feature type="transmembrane region" description="Helical" evidence="1">
    <location>
        <begin position="16"/>
        <end position="38"/>
    </location>
</feature>
<reference evidence="2" key="1">
    <citation type="submission" date="2022-01" db="EMBL/GenBank/DDBJ databases">
        <authorList>
            <person name="Criscuolo A."/>
        </authorList>
    </citation>
    <scope>NUCLEOTIDE SEQUENCE</scope>
    <source>
        <strain evidence="2">CIP111893</strain>
    </source>
</reference>
<protein>
    <recommendedName>
        <fullName evidence="4">ABC transporter permease</fullName>
    </recommendedName>
</protein>
<feature type="transmembrane region" description="Helical" evidence="1">
    <location>
        <begin position="175"/>
        <end position="192"/>
    </location>
</feature>
<dbReference type="EMBL" id="CAKMMF010000037">
    <property type="protein sequence ID" value="CAH1221920.1"/>
    <property type="molecule type" value="Genomic_DNA"/>
</dbReference>
<evidence type="ECO:0000313" key="3">
    <source>
        <dbReference type="Proteomes" id="UP000838686"/>
    </source>
</evidence>
<feature type="transmembrane region" description="Helical" evidence="1">
    <location>
        <begin position="148"/>
        <end position="168"/>
    </location>
</feature>
<evidence type="ECO:0000313" key="2">
    <source>
        <dbReference type="EMBL" id="CAH1221920.1"/>
    </source>
</evidence>
<keyword evidence="1" id="KW-1133">Transmembrane helix</keyword>
<keyword evidence="3" id="KW-1185">Reference proteome</keyword>
<dbReference type="RefSeq" id="WP_236345879.1">
    <property type="nucleotide sequence ID" value="NZ_CAKMMF010000037.1"/>
</dbReference>
<accession>A0ABN8GY53</accession>
<keyword evidence="1" id="KW-0472">Membrane</keyword>
<feature type="transmembrane region" description="Helical" evidence="1">
    <location>
        <begin position="58"/>
        <end position="77"/>
    </location>
</feature>
<gene>
    <name evidence="2" type="ORF">PAECIP111893_04804</name>
</gene>
<sequence length="229" mass="25095">MLHLIRLELRKGNLGWYLKGAVIANLLIIAFVCILPYAEEAGEIIFPNMAEALMAISTFVRATFIIFASVLIAKLIIDEYRNKTITVLFTYPVQRTKLMLAKIIIISAVTFLTTLVSNIIDVCGFLIVNHYLEFVAAPLTSDLIVEELIRMTVYALASAGMCLIPIYFGMRKKSVPATIISSILIVAVFSSNNQGFNVSSIIAIPLAAAAIGFLIAFFSIRNINSADIA</sequence>
<feature type="transmembrane region" description="Helical" evidence="1">
    <location>
        <begin position="198"/>
        <end position="220"/>
    </location>
</feature>
<dbReference type="Proteomes" id="UP000838686">
    <property type="component" value="Unassembled WGS sequence"/>
</dbReference>
<organism evidence="2 3">
    <name type="scientific">Paenibacillus plantiphilus</name>
    <dbReference type="NCBI Taxonomy" id="2905650"/>
    <lineage>
        <taxon>Bacteria</taxon>
        <taxon>Bacillati</taxon>
        <taxon>Bacillota</taxon>
        <taxon>Bacilli</taxon>
        <taxon>Bacillales</taxon>
        <taxon>Paenibacillaceae</taxon>
        <taxon>Paenibacillus</taxon>
    </lineage>
</organism>
<evidence type="ECO:0008006" key="4">
    <source>
        <dbReference type="Google" id="ProtNLM"/>
    </source>
</evidence>